<dbReference type="EnsemblMetazoa" id="AFAF014378-RA">
    <property type="protein sequence ID" value="AFAF014378-PA"/>
    <property type="gene ID" value="AFAF014378"/>
</dbReference>
<organism evidence="2 3">
    <name type="scientific">Anopheles farauti</name>
    <dbReference type="NCBI Taxonomy" id="69004"/>
    <lineage>
        <taxon>Eukaryota</taxon>
        <taxon>Metazoa</taxon>
        <taxon>Ecdysozoa</taxon>
        <taxon>Arthropoda</taxon>
        <taxon>Hexapoda</taxon>
        <taxon>Insecta</taxon>
        <taxon>Pterygota</taxon>
        <taxon>Neoptera</taxon>
        <taxon>Endopterygota</taxon>
        <taxon>Diptera</taxon>
        <taxon>Nematocera</taxon>
        <taxon>Culicoidea</taxon>
        <taxon>Culicidae</taxon>
        <taxon>Anophelinae</taxon>
        <taxon>Anopheles</taxon>
    </lineage>
</organism>
<protein>
    <submittedName>
        <fullName evidence="2">Uncharacterized protein</fullName>
    </submittedName>
</protein>
<evidence type="ECO:0000313" key="2">
    <source>
        <dbReference type="EnsemblMetazoa" id="AFAF014378-PA"/>
    </source>
</evidence>
<reference evidence="3" key="1">
    <citation type="submission" date="2014-01" db="EMBL/GenBank/DDBJ databases">
        <title>The Genome Sequence of Anopheles farauti FAR1 (V2).</title>
        <authorList>
            <consortium name="The Broad Institute Genomics Platform"/>
            <person name="Neafsey D.E."/>
            <person name="Besansky N."/>
            <person name="Howell P."/>
            <person name="Walton C."/>
            <person name="Young S.K."/>
            <person name="Zeng Q."/>
            <person name="Gargeya S."/>
            <person name="Fitzgerald M."/>
            <person name="Haas B."/>
            <person name="Abouelleil A."/>
            <person name="Allen A.W."/>
            <person name="Alvarado L."/>
            <person name="Arachchi H.M."/>
            <person name="Berlin A.M."/>
            <person name="Chapman S.B."/>
            <person name="Gainer-Dewar J."/>
            <person name="Goldberg J."/>
            <person name="Griggs A."/>
            <person name="Gujja S."/>
            <person name="Hansen M."/>
            <person name="Howarth C."/>
            <person name="Imamovic A."/>
            <person name="Ireland A."/>
            <person name="Larimer J."/>
            <person name="McCowan C."/>
            <person name="Murphy C."/>
            <person name="Pearson M."/>
            <person name="Poon T.W."/>
            <person name="Priest M."/>
            <person name="Roberts A."/>
            <person name="Saif S."/>
            <person name="Shea T."/>
            <person name="Sisk P."/>
            <person name="Sykes S."/>
            <person name="Wortman J."/>
            <person name="Nusbaum C."/>
            <person name="Birren B."/>
        </authorList>
    </citation>
    <scope>NUCLEOTIDE SEQUENCE [LARGE SCALE GENOMIC DNA]</scope>
    <source>
        <strain evidence="3">FAR1</strain>
    </source>
</reference>
<dbReference type="EMBL" id="AXCN02000647">
    <property type="status" value="NOT_ANNOTATED_CDS"/>
    <property type="molecule type" value="Genomic_DNA"/>
</dbReference>
<proteinExistence type="predicted"/>
<feature type="region of interest" description="Disordered" evidence="1">
    <location>
        <begin position="111"/>
        <end position="142"/>
    </location>
</feature>
<dbReference type="Proteomes" id="UP000075886">
    <property type="component" value="Unassembled WGS sequence"/>
</dbReference>
<evidence type="ECO:0000256" key="1">
    <source>
        <dbReference type="SAM" id="MobiDB-lite"/>
    </source>
</evidence>
<name>A0A182QPP3_9DIPT</name>
<dbReference type="VEuPathDB" id="VectorBase:AFAF014378"/>
<accession>A0A182QPP3</accession>
<reference evidence="2" key="2">
    <citation type="submission" date="2020-05" db="UniProtKB">
        <authorList>
            <consortium name="EnsemblMetazoa"/>
        </authorList>
    </citation>
    <scope>IDENTIFICATION</scope>
    <source>
        <strain evidence="2">FAR1</strain>
    </source>
</reference>
<dbReference type="AlphaFoldDB" id="A0A182QPP3"/>
<keyword evidence="3" id="KW-1185">Reference proteome</keyword>
<feature type="compositionally biased region" description="Polar residues" evidence="1">
    <location>
        <begin position="111"/>
        <end position="120"/>
    </location>
</feature>
<evidence type="ECO:0000313" key="3">
    <source>
        <dbReference type="Proteomes" id="UP000075886"/>
    </source>
</evidence>
<sequence length="142" mass="15554">MAPIATTNDPKMAHAGEETLTRHADANQRFYSSAASNHTELQPLGVHVVRECLHAARETAPIGHQLTTWSTRLFQPAVIDVDVLVAYGGVPFAHHQVGHRAEEVLTRTMEFSGSPSQSVLQRKRSQESHPIGGVRASPFSRL</sequence>